<dbReference type="AlphaFoldDB" id="A0A162WDL2"/>
<comment type="similarity">
    <text evidence="2">Belongs to the aerobic coproporphyrinogen-III oxidase family.</text>
</comment>
<protein>
    <recommendedName>
        <fullName evidence="4">coproporphyrinogen oxidase</fullName>
        <ecNumber evidence="4">1.3.3.3</ecNumber>
    </recommendedName>
</protein>
<comment type="pathway">
    <text evidence="1">Porphyrin-containing compound metabolism; protoporphyrin-IX biosynthesis; protoporphyrinogen-IX from coproporphyrinogen-III (O2 route): step 1/1.</text>
</comment>
<sequence length="300" mass="34887">MRDKFYTYIQNLQDRITLKLEEIDGKAKFKEDIWKRPEGGGGRTRVIENGNVFEKGGVNISGVEGVLPKAMQSYFNVGDVDFFACGLSLVLHPKNPMVPTVHANWRYFEMYDKTGTIVDSWFGGGQDLTPYYLFEEDAKHFHQICKTSCDKHNTDFYPTYKKKCDEYFYNAHRGEGRGIGGLFFDYCKANDEMSMSNWYDFVTEIGDSFLDAYVPIVEKRKEIAYTDAQRNWQEIRRGRYVEFNLVHDKGTLFGLKTNGRIESILMSLPPHVQWRYDHNPEPESAESKLVKVLKNPVEWL</sequence>
<dbReference type="GO" id="GO:0004109">
    <property type="term" value="F:coproporphyrinogen oxidase activity"/>
    <property type="evidence" value="ECO:0007669"/>
    <property type="project" value="UniProtKB-EC"/>
</dbReference>
<dbReference type="RefSeq" id="WP_066319814.1">
    <property type="nucleotide sequence ID" value="NZ_LQRT01000060.1"/>
</dbReference>
<dbReference type="NCBIfam" id="NF003727">
    <property type="entry name" value="PRK05330.1"/>
    <property type="match status" value="1"/>
</dbReference>
<evidence type="ECO:0000256" key="2">
    <source>
        <dbReference type="ARBA" id="ARBA00010644"/>
    </source>
</evidence>
<dbReference type="GO" id="GO:0005737">
    <property type="term" value="C:cytoplasm"/>
    <property type="evidence" value="ECO:0007669"/>
    <property type="project" value="TreeGrafter"/>
</dbReference>
<evidence type="ECO:0000256" key="3">
    <source>
        <dbReference type="ARBA" id="ARBA00011738"/>
    </source>
</evidence>
<keyword evidence="7" id="KW-0627">Porphyrin biosynthesis</keyword>
<dbReference type="Proteomes" id="UP000076715">
    <property type="component" value="Unassembled WGS sequence"/>
</dbReference>
<dbReference type="GO" id="GO:0006782">
    <property type="term" value="P:protoporphyrinogen IX biosynthetic process"/>
    <property type="evidence" value="ECO:0007669"/>
    <property type="project" value="TreeGrafter"/>
</dbReference>
<evidence type="ECO:0000256" key="1">
    <source>
        <dbReference type="ARBA" id="ARBA00005168"/>
    </source>
</evidence>
<accession>A0A162WDL2</accession>
<dbReference type="InterPro" id="IPR036406">
    <property type="entry name" value="Coprogen_oxidase_aer_sf"/>
</dbReference>
<reference evidence="8 9" key="1">
    <citation type="submission" date="2016-01" db="EMBL/GenBank/DDBJ databases">
        <title>The draft genome sequence of Aquimarina sp. RZW4-3-2.</title>
        <authorList>
            <person name="Wang Y."/>
        </authorList>
    </citation>
    <scope>NUCLEOTIDE SEQUENCE [LARGE SCALE GENOMIC DNA]</scope>
    <source>
        <strain evidence="8 9">RZW4-3-2</strain>
    </source>
</reference>
<gene>
    <name evidence="8" type="ORF">AWE51_18490</name>
</gene>
<dbReference type="EC" id="1.3.3.3" evidence="4"/>
<name>A0A162WDL2_9FLAO</name>
<dbReference type="InterPro" id="IPR001260">
    <property type="entry name" value="Coprogen_oxidase_aer"/>
</dbReference>
<dbReference type="STRING" id="1642818.AWE51_18490"/>
<proteinExistence type="inferred from homology"/>
<evidence type="ECO:0000256" key="4">
    <source>
        <dbReference type="ARBA" id="ARBA00012869"/>
    </source>
</evidence>
<dbReference type="PANTHER" id="PTHR10755:SF0">
    <property type="entry name" value="OXYGEN-DEPENDENT COPROPORPHYRINOGEN-III OXIDASE, MITOCHONDRIAL"/>
    <property type="match status" value="1"/>
</dbReference>
<dbReference type="Pfam" id="PF01218">
    <property type="entry name" value="Coprogen_oxidas"/>
    <property type="match status" value="1"/>
</dbReference>
<comment type="caution">
    <text evidence="8">The sequence shown here is derived from an EMBL/GenBank/DDBJ whole genome shotgun (WGS) entry which is preliminary data.</text>
</comment>
<dbReference type="SUPFAM" id="SSF102886">
    <property type="entry name" value="Coproporphyrinogen III oxidase"/>
    <property type="match status" value="1"/>
</dbReference>
<evidence type="ECO:0000256" key="7">
    <source>
        <dbReference type="ARBA" id="ARBA00023244"/>
    </source>
</evidence>
<dbReference type="EMBL" id="LQRT01000060">
    <property type="protein sequence ID" value="KZS38035.1"/>
    <property type="molecule type" value="Genomic_DNA"/>
</dbReference>
<keyword evidence="6" id="KW-0350">Heme biosynthesis</keyword>
<keyword evidence="9" id="KW-1185">Reference proteome</keyword>
<organism evidence="8 9">
    <name type="scientific">Aquimarina aggregata</name>
    <dbReference type="NCBI Taxonomy" id="1642818"/>
    <lineage>
        <taxon>Bacteria</taxon>
        <taxon>Pseudomonadati</taxon>
        <taxon>Bacteroidota</taxon>
        <taxon>Flavobacteriia</taxon>
        <taxon>Flavobacteriales</taxon>
        <taxon>Flavobacteriaceae</taxon>
        <taxon>Aquimarina</taxon>
    </lineage>
</organism>
<dbReference type="Gene3D" id="3.40.1500.10">
    <property type="entry name" value="Coproporphyrinogen III oxidase, aerobic"/>
    <property type="match status" value="1"/>
</dbReference>
<comment type="subunit">
    <text evidence="3">Homodimer.</text>
</comment>
<keyword evidence="5" id="KW-0560">Oxidoreductase</keyword>
<dbReference type="PIRSF" id="PIRSF000166">
    <property type="entry name" value="Coproporphyri_ox"/>
    <property type="match status" value="1"/>
</dbReference>
<dbReference type="PANTHER" id="PTHR10755">
    <property type="entry name" value="COPROPORPHYRINOGEN III OXIDASE, MITOCHONDRIAL"/>
    <property type="match status" value="1"/>
</dbReference>
<evidence type="ECO:0000313" key="8">
    <source>
        <dbReference type="EMBL" id="KZS38035.1"/>
    </source>
</evidence>
<dbReference type="PRINTS" id="PR00073">
    <property type="entry name" value="COPRGNOXDASE"/>
</dbReference>
<dbReference type="OrthoDB" id="9777553at2"/>
<evidence type="ECO:0000313" key="9">
    <source>
        <dbReference type="Proteomes" id="UP000076715"/>
    </source>
</evidence>
<evidence type="ECO:0000256" key="5">
    <source>
        <dbReference type="ARBA" id="ARBA00023002"/>
    </source>
</evidence>
<evidence type="ECO:0000256" key="6">
    <source>
        <dbReference type="ARBA" id="ARBA00023133"/>
    </source>
</evidence>